<accession>A0A286CZ26</accession>
<feature type="domain" description="Alginate export" evidence="2">
    <location>
        <begin position="49"/>
        <end position="387"/>
    </location>
</feature>
<dbReference type="AlphaFoldDB" id="A0A286CZ26"/>
<dbReference type="Pfam" id="PF13372">
    <property type="entry name" value="Alginate_exp"/>
    <property type="match status" value="1"/>
</dbReference>
<dbReference type="InterPro" id="IPR025388">
    <property type="entry name" value="Alginate_export_dom"/>
</dbReference>
<keyword evidence="1" id="KW-0732">Signal</keyword>
<proteinExistence type="predicted"/>
<dbReference type="EMBL" id="OCND01000001">
    <property type="protein sequence ID" value="SOD51653.1"/>
    <property type="molecule type" value="Genomic_DNA"/>
</dbReference>
<gene>
    <name evidence="3" type="ORF">SAMN06296416_101779</name>
</gene>
<keyword evidence="4" id="KW-1185">Reference proteome</keyword>
<dbReference type="Proteomes" id="UP000219374">
    <property type="component" value="Unassembled WGS sequence"/>
</dbReference>
<dbReference type="Gene3D" id="2.40.160.10">
    <property type="entry name" value="Porin"/>
    <property type="match status" value="1"/>
</dbReference>
<evidence type="ECO:0000313" key="3">
    <source>
        <dbReference type="EMBL" id="SOD51653.1"/>
    </source>
</evidence>
<sequence>MKTAFSIISGLLLSAPAFAAETAVKPIVDLRLRQELVDQAGLARDAEAITLRARVGAEISNGAFAFLAEAEGTAAIDEHYNSGLNGKTAYPLVADPENLELNRVQVQYKGFSNTVLTAGRQRINLDDQRFVGAVGWRDNEQTFDAARVEWNGPGKLKLDASYVWSVRTIWGKDGTGARQQAIDGDNFLGNLSYPTPWGTLSAFTYLIDQDEAAVFGRRLSSQTYGVRFAGVRPFAAVKLNYALSYAGQSDYQNNPNHYSAEYWLADGGVDIGAVRLGAGYEVLGADTGLALTSFQTPLATGHKFHGWADQFLTTPPNGLRDAYFSLGWNRKQLGKLSNVGVNAVWHRFDSDRLSQDYGDELDLIATAKVGKFNLLAKYADYRADRFSTDTRKTWLQVEWSY</sequence>
<dbReference type="RefSeq" id="WP_097120525.1">
    <property type="nucleotide sequence ID" value="NZ_OCND01000001.1"/>
</dbReference>
<name>A0A286CZ26_9GAMM</name>
<dbReference type="InterPro" id="IPR023614">
    <property type="entry name" value="Porin_dom_sf"/>
</dbReference>
<feature type="chain" id="PRO_5012402828" evidence="1">
    <location>
        <begin position="20"/>
        <end position="401"/>
    </location>
</feature>
<protein>
    <submittedName>
        <fullName evidence="3">Alginate export</fullName>
    </submittedName>
</protein>
<dbReference type="OrthoDB" id="9767539at2"/>
<evidence type="ECO:0000259" key="2">
    <source>
        <dbReference type="Pfam" id="PF13372"/>
    </source>
</evidence>
<evidence type="ECO:0000256" key="1">
    <source>
        <dbReference type="SAM" id="SignalP"/>
    </source>
</evidence>
<feature type="signal peptide" evidence="1">
    <location>
        <begin position="1"/>
        <end position="19"/>
    </location>
</feature>
<evidence type="ECO:0000313" key="4">
    <source>
        <dbReference type="Proteomes" id="UP000219374"/>
    </source>
</evidence>
<reference evidence="3 4" key="1">
    <citation type="submission" date="2017-09" db="EMBL/GenBank/DDBJ databases">
        <authorList>
            <person name="Ehlers B."/>
            <person name="Leendertz F.H."/>
        </authorList>
    </citation>
    <scope>NUCLEOTIDE SEQUENCE [LARGE SCALE GENOMIC DNA]</scope>
    <source>
        <strain evidence="3 4">CGMCC 1.10978</strain>
    </source>
</reference>
<organism evidence="3 4">
    <name type="scientific">Pseudoxanthomonas wuyuanensis</name>
    <dbReference type="NCBI Taxonomy" id="1073196"/>
    <lineage>
        <taxon>Bacteria</taxon>
        <taxon>Pseudomonadati</taxon>
        <taxon>Pseudomonadota</taxon>
        <taxon>Gammaproteobacteria</taxon>
        <taxon>Lysobacterales</taxon>
        <taxon>Lysobacteraceae</taxon>
        <taxon>Pseudoxanthomonas</taxon>
    </lineage>
</organism>